<dbReference type="EMBL" id="FP929129">
    <property type="protein sequence ID" value="CBX96731.1"/>
    <property type="molecule type" value="Genomic_DNA"/>
</dbReference>
<dbReference type="HOGENOM" id="CLU_032073_0_0_1"/>
<dbReference type="STRING" id="985895.E4ZZD6"/>
<feature type="compositionally biased region" description="Basic and acidic residues" evidence="1">
    <location>
        <begin position="371"/>
        <end position="385"/>
    </location>
</feature>
<sequence>MPTPEAAVLRPVDPSITDSDDWDIFILSDARITYESNGKPASLLAAYADTPLKVEGLLETPGREQCHYLLKKPYKPMEIEIRNVNRFSYGEMNDGTLALWAEGGAGWFQIQPAPQYKAIYDGMICAVQILYFVTDIYKEPRKKGGGPSAQLVFQEYAEDARFPCNNPVVAEAIFEEHHLFLMMCFLNRANGIGWSNTPLYQYFRRRHPKDFEMCKARIEGRYVDIRPSNPAPATAPVTDTITTHPARSRALTGKTAAPKVDEAPPKKDENWWEAAALFEFVQKIVNQRVLRVGKNQITLERVAELIVRRYEIEEVQMAQHVLLVHAENLCYMMAHPRRKSISYFTSEPIYHTLVAGHNLSAAEQRRAGAVELRPRKDHATLRGDASDSSDTSDEEEDDDVITTPIRRPPGRRKNGRLSVLRPRSSNFSVKRQGESTKSARGVAGKGKAPVLDQGVPSEESDESENSSSDDEMAMDTPTQALSPGREKRKLDTTHDHLNDDGEPTRRKRSNSAACTPASPPSSAHLSDNDQTQAVAVPPLPLRKPPPSGQPGILTHTVTTPLPTYESNGPRDSWICSFDGCSQRIYGCSKELGRQLITEHLEDHTKGTEKVVGILWREQDRLNLPVSNLIKKIREMGDAKAGLFPALGGQKVEPVRRGL</sequence>
<keyword evidence="3" id="KW-1185">Reference proteome</keyword>
<name>E4ZZD6_LEPMJ</name>
<dbReference type="eggNOG" id="ENOG502SK9A">
    <property type="taxonomic scope" value="Eukaryota"/>
</dbReference>
<protein>
    <recommendedName>
        <fullName evidence="4">DNA (cytosine-5)-methyltransferase 1 replication foci domain-containing protein</fullName>
    </recommendedName>
</protein>
<proteinExistence type="predicted"/>
<evidence type="ECO:0008006" key="4">
    <source>
        <dbReference type="Google" id="ProtNLM"/>
    </source>
</evidence>
<feature type="compositionally biased region" description="Acidic residues" evidence="1">
    <location>
        <begin position="390"/>
        <end position="400"/>
    </location>
</feature>
<dbReference type="GeneID" id="13290216"/>
<evidence type="ECO:0000313" key="3">
    <source>
        <dbReference type="Proteomes" id="UP000002668"/>
    </source>
</evidence>
<feature type="compositionally biased region" description="Acidic residues" evidence="1">
    <location>
        <begin position="458"/>
        <end position="473"/>
    </location>
</feature>
<gene>
    <name evidence="2" type="ORF">LEMA_P109960.1</name>
</gene>
<dbReference type="OMA" id="NGPRDSW"/>
<reference evidence="3" key="1">
    <citation type="journal article" date="2011" name="Nat. Commun.">
        <title>Effector diversification within compartments of the Leptosphaeria maculans genome affected by Repeat-Induced Point mutations.</title>
        <authorList>
            <person name="Rouxel T."/>
            <person name="Grandaubert J."/>
            <person name="Hane J.K."/>
            <person name="Hoede C."/>
            <person name="van de Wouw A.P."/>
            <person name="Couloux A."/>
            <person name="Dominguez V."/>
            <person name="Anthouard V."/>
            <person name="Bally P."/>
            <person name="Bourras S."/>
            <person name="Cozijnsen A.J."/>
            <person name="Ciuffetti L.M."/>
            <person name="Degrave A."/>
            <person name="Dilmaghani A."/>
            <person name="Duret L."/>
            <person name="Fudal I."/>
            <person name="Goodwin S.B."/>
            <person name="Gout L."/>
            <person name="Glaser N."/>
            <person name="Linglin J."/>
            <person name="Kema G.H.J."/>
            <person name="Lapalu N."/>
            <person name="Lawrence C.B."/>
            <person name="May K."/>
            <person name="Meyer M."/>
            <person name="Ollivier B."/>
            <person name="Poulain J."/>
            <person name="Schoch C.L."/>
            <person name="Simon A."/>
            <person name="Spatafora J.W."/>
            <person name="Stachowiak A."/>
            <person name="Turgeon B.G."/>
            <person name="Tyler B.M."/>
            <person name="Vincent D."/>
            <person name="Weissenbach J."/>
            <person name="Amselem J."/>
            <person name="Quesneville H."/>
            <person name="Oliver R.P."/>
            <person name="Wincker P."/>
            <person name="Balesdent M.-H."/>
            <person name="Howlett B.J."/>
        </authorList>
    </citation>
    <scope>NUCLEOTIDE SEQUENCE [LARGE SCALE GENOMIC DNA]</scope>
    <source>
        <strain evidence="3">JN3 / isolate v23.1.3 / race Av1-4-5-6-7-8</strain>
    </source>
</reference>
<dbReference type="OrthoDB" id="5382953at2759"/>
<evidence type="ECO:0000313" key="2">
    <source>
        <dbReference type="EMBL" id="CBX96731.1"/>
    </source>
</evidence>
<accession>E4ZZD6</accession>
<dbReference type="RefSeq" id="XP_003840210.1">
    <property type="nucleotide sequence ID" value="XM_003840162.1"/>
</dbReference>
<feature type="compositionally biased region" description="Basic and acidic residues" evidence="1">
    <location>
        <begin position="484"/>
        <end position="504"/>
    </location>
</feature>
<organism evidence="3">
    <name type="scientific">Leptosphaeria maculans (strain JN3 / isolate v23.1.3 / race Av1-4-5-6-7-8)</name>
    <name type="common">Blackleg fungus</name>
    <name type="synonym">Phoma lingam</name>
    <dbReference type="NCBI Taxonomy" id="985895"/>
    <lineage>
        <taxon>Eukaryota</taxon>
        <taxon>Fungi</taxon>
        <taxon>Dikarya</taxon>
        <taxon>Ascomycota</taxon>
        <taxon>Pezizomycotina</taxon>
        <taxon>Dothideomycetes</taxon>
        <taxon>Pleosporomycetidae</taxon>
        <taxon>Pleosporales</taxon>
        <taxon>Pleosporineae</taxon>
        <taxon>Leptosphaeriaceae</taxon>
        <taxon>Plenodomus</taxon>
        <taxon>Plenodomus lingam/Leptosphaeria maculans species complex</taxon>
    </lineage>
</organism>
<feature type="region of interest" description="Disordered" evidence="1">
    <location>
        <begin position="371"/>
        <end position="529"/>
    </location>
</feature>
<dbReference type="InParanoid" id="E4ZZD6"/>
<dbReference type="AlphaFoldDB" id="E4ZZD6"/>
<dbReference type="Proteomes" id="UP000002668">
    <property type="component" value="Genome"/>
</dbReference>
<evidence type="ECO:0000256" key="1">
    <source>
        <dbReference type="SAM" id="MobiDB-lite"/>
    </source>
</evidence>
<dbReference type="VEuPathDB" id="FungiDB:LEMA_P109960.1"/>
<feature type="compositionally biased region" description="Low complexity" evidence="1">
    <location>
        <begin position="511"/>
        <end position="523"/>
    </location>
</feature>
<feature type="region of interest" description="Disordered" evidence="1">
    <location>
        <begin position="246"/>
        <end position="265"/>
    </location>
</feature>